<evidence type="ECO:0000313" key="2">
    <source>
        <dbReference type="EMBL" id="VDK53835.1"/>
    </source>
</evidence>
<dbReference type="GO" id="GO:0005886">
    <property type="term" value="C:plasma membrane"/>
    <property type="evidence" value="ECO:0007669"/>
    <property type="project" value="TreeGrafter"/>
</dbReference>
<evidence type="ECO:0000313" key="3">
    <source>
        <dbReference type="Proteomes" id="UP000271889"/>
    </source>
</evidence>
<dbReference type="InterPro" id="IPR016137">
    <property type="entry name" value="RGS"/>
</dbReference>
<keyword evidence="3" id="KW-1185">Reference proteome</keyword>
<feature type="domain" description="RGS" evidence="1">
    <location>
        <begin position="109"/>
        <end position="214"/>
    </location>
</feature>
<dbReference type="InterPro" id="IPR036305">
    <property type="entry name" value="RGS_sf"/>
</dbReference>
<dbReference type="InterPro" id="IPR052246">
    <property type="entry name" value="Cell_Polariz_PKAAnc"/>
</dbReference>
<name>A0A3P6RJ06_CYLGO</name>
<dbReference type="GO" id="GO:0005739">
    <property type="term" value="C:mitochondrion"/>
    <property type="evidence" value="ECO:0007669"/>
    <property type="project" value="TreeGrafter"/>
</dbReference>
<accession>A0A3P6RJ06</accession>
<dbReference type="SMART" id="SM00315">
    <property type="entry name" value="RGS"/>
    <property type="match status" value="2"/>
</dbReference>
<dbReference type="AlphaFoldDB" id="A0A3P6RJ06"/>
<dbReference type="OrthoDB" id="5584247at2759"/>
<dbReference type="Gene3D" id="1.10.167.10">
    <property type="entry name" value="Regulator of G-protein Signalling 4, domain 2"/>
    <property type="match status" value="2"/>
</dbReference>
<dbReference type="Pfam" id="PF00615">
    <property type="entry name" value="RGS"/>
    <property type="match status" value="2"/>
</dbReference>
<dbReference type="InterPro" id="IPR044926">
    <property type="entry name" value="RGS_subdomain_2"/>
</dbReference>
<dbReference type="PANTHER" id="PTHR13155:SF1">
    <property type="entry name" value="A-KINASE ANCHOR PROTEIN 10, MITOCHONDRIAL"/>
    <property type="match status" value="1"/>
</dbReference>
<feature type="domain" description="RGS" evidence="1">
    <location>
        <begin position="31"/>
        <end position="100"/>
    </location>
</feature>
<gene>
    <name evidence="2" type="ORF">CGOC_LOCUS2798</name>
</gene>
<dbReference type="EMBL" id="UYRV01006611">
    <property type="protein sequence ID" value="VDK53835.1"/>
    <property type="molecule type" value="Genomic_DNA"/>
</dbReference>
<protein>
    <recommendedName>
        <fullName evidence="1">RGS domain-containing protein</fullName>
    </recommendedName>
</protein>
<evidence type="ECO:0000259" key="1">
    <source>
        <dbReference type="PROSITE" id="PS50132"/>
    </source>
</evidence>
<dbReference type="SUPFAM" id="SSF48097">
    <property type="entry name" value="Regulator of G-protein signaling, RGS"/>
    <property type="match status" value="2"/>
</dbReference>
<organism evidence="2 3">
    <name type="scientific">Cylicostephanus goldi</name>
    <name type="common">Nematode worm</name>
    <dbReference type="NCBI Taxonomy" id="71465"/>
    <lineage>
        <taxon>Eukaryota</taxon>
        <taxon>Metazoa</taxon>
        <taxon>Ecdysozoa</taxon>
        <taxon>Nematoda</taxon>
        <taxon>Chromadorea</taxon>
        <taxon>Rhabditida</taxon>
        <taxon>Rhabditina</taxon>
        <taxon>Rhabditomorpha</taxon>
        <taxon>Strongyloidea</taxon>
        <taxon>Strongylidae</taxon>
        <taxon>Cylicostephanus</taxon>
    </lineage>
</organism>
<proteinExistence type="predicted"/>
<dbReference type="PROSITE" id="PS50132">
    <property type="entry name" value="RGS"/>
    <property type="match status" value="2"/>
</dbReference>
<sequence length="326" mass="37164">MNIIVSAILVKFKFHTDKSLIVIFLVVLLDARNIYDRYIDKESATSLSFPKSICERISARLSEDGIGPDLFDEAKESVRNAFVSRYLKDFMNSIYYKKYLLQVLSRGCSLDDVLLVPALLNAFLEFVDNDHDRNCIQFLLACTTFETNYDTLSDKELLEDAMCIYDKYFSMQAVSSLQVDDHVRQVMESEICSDSGRPLRSAFSNAKQSCMQRLVKAFLPVIEYKNFLLLSRVNLYCTCITRSYNHSQKYLRAFVRSPGYLNYLIELEAEIELPRANREKSSAAGSSSSDSLLMNFGKTFESPVCKPASIKSAQYSPLLGRHDKSL</sequence>
<dbReference type="PANTHER" id="PTHR13155">
    <property type="entry name" value="A-KINASE ANCHOR PROTEINS"/>
    <property type="match status" value="1"/>
</dbReference>
<dbReference type="GO" id="GO:0008104">
    <property type="term" value="P:intracellular protein localization"/>
    <property type="evidence" value="ECO:0007669"/>
    <property type="project" value="TreeGrafter"/>
</dbReference>
<reference evidence="2 3" key="1">
    <citation type="submission" date="2018-11" db="EMBL/GenBank/DDBJ databases">
        <authorList>
            <consortium name="Pathogen Informatics"/>
        </authorList>
    </citation>
    <scope>NUCLEOTIDE SEQUENCE [LARGE SCALE GENOMIC DNA]</scope>
</reference>
<dbReference type="Proteomes" id="UP000271889">
    <property type="component" value="Unassembled WGS sequence"/>
</dbReference>